<dbReference type="PANTHER" id="PTHR40266">
    <property type="entry name" value="TOXIN HIGB-1"/>
    <property type="match status" value="1"/>
</dbReference>
<dbReference type="Pfam" id="PF05015">
    <property type="entry name" value="HigB-like_toxin"/>
    <property type="match status" value="1"/>
</dbReference>
<reference evidence="1 2" key="1">
    <citation type="journal article" date="2014" name="BMC Genomics">
        <title>Genome based analysis of type-I polyketide synthase and nonribosomal peptide synthetase gene clusters in seven strains of five representative Nocardia species.</title>
        <authorList>
            <person name="Komaki H."/>
            <person name="Ichikawa N."/>
            <person name="Hosoyama A."/>
            <person name="Takahashi-Nakaguchi A."/>
            <person name="Matsuzawa T."/>
            <person name="Suzuki K."/>
            <person name="Fujita N."/>
            <person name="Gonoi T."/>
        </authorList>
    </citation>
    <scope>NUCLEOTIDE SEQUENCE [LARGE SCALE GENOMIC DNA]</scope>
    <source>
        <strain evidence="1 2">NBRC 15531</strain>
    </source>
</reference>
<dbReference type="Proteomes" id="UP000017048">
    <property type="component" value="Unassembled WGS sequence"/>
</dbReference>
<dbReference type="InterPro" id="IPR035093">
    <property type="entry name" value="RelE/ParE_toxin_dom_sf"/>
</dbReference>
<dbReference type="InterPro" id="IPR007711">
    <property type="entry name" value="HigB-1"/>
</dbReference>
<dbReference type="SUPFAM" id="SSF143011">
    <property type="entry name" value="RelE-like"/>
    <property type="match status" value="1"/>
</dbReference>
<evidence type="ECO:0008006" key="3">
    <source>
        <dbReference type="Google" id="ProtNLM"/>
    </source>
</evidence>
<dbReference type="PANTHER" id="PTHR40266:SF2">
    <property type="entry name" value="TOXIN HIGB-1"/>
    <property type="match status" value="1"/>
</dbReference>
<accession>U5E664</accession>
<dbReference type="STRING" id="1824.SAMN05444423_101633"/>
<dbReference type="Gene3D" id="3.30.2310.20">
    <property type="entry name" value="RelE-like"/>
    <property type="match status" value="1"/>
</dbReference>
<proteinExistence type="predicted"/>
<dbReference type="GeneID" id="91514084"/>
<sequence length="99" mass="11712">MRLVFAKDSLRSLWEDEKYKPNGLDPEAVAAFRKKVQLLQAASSEIELRNFRSLNLEKLKGDRQGQYSIRLTRKWRLILQFKTDDEGRTVLILELCDYH</sequence>
<dbReference type="AlphaFoldDB" id="U5E664"/>
<protein>
    <recommendedName>
        <fullName evidence="3">Plasmid maintenance system killer protein</fullName>
    </recommendedName>
</protein>
<dbReference type="EMBL" id="BAFO02000031">
    <property type="protein sequence ID" value="GAD85362.1"/>
    <property type="molecule type" value="Genomic_DNA"/>
</dbReference>
<dbReference type="eggNOG" id="COG3549">
    <property type="taxonomic scope" value="Bacteria"/>
</dbReference>
<evidence type="ECO:0000313" key="2">
    <source>
        <dbReference type="Proteomes" id="UP000017048"/>
    </source>
</evidence>
<dbReference type="RefSeq" id="WP_022566669.1">
    <property type="nucleotide sequence ID" value="NZ_BAFO02000031.1"/>
</dbReference>
<organism evidence="1 2">
    <name type="scientific">Nocardia asteroides NBRC 15531</name>
    <dbReference type="NCBI Taxonomy" id="1110697"/>
    <lineage>
        <taxon>Bacteria</taxon>
        <taxon>Bacillati</taxon>
        <taxon>Actinomycetota</taxon>
        <taxon>Actinomycetes</taxon>
        <taxon>Mycobacteriales</taxon>
        <taxon>Nocardiaceae</taxon>
        <taxon>Nocardia</taxon>
    </lineage>
</organism>
<gene>
    <name evidence="1" type="ORF">NCAST_31_00560</name>
</gene>
<comment type="caution">
    <text evidence="1">The sequence shown here is derived from an EMBL/GenBank/DDBJ whole genome shotgun (WGS) entry which is preliminary data.</text>
</comment>
<dbReference type="OrthoDB" id="9801102at2"/>
<name>U5E664_NOCAS</name>
<evidence type="ECO:0000313" key="1">
    <source>
        <dbReference type="EMBL" id="GAD85362.1"/>
    </source>
</evidence>
<keyword evidence="2" id="KW-1185">Reference proteome</keyword>